<keyword evidence="2" id="KW-1185">Reference proteome</keyword>
<proteinExistence type="predicted"/>
<dbReference type="Proteomes" id="UP001732700">
    <property type="component" value="Chromosome 4C"/>
</dbReference>
<evidence type="ECO:0000313" key="2">
    <source>
        <dbReference type="Proteomes" id="UP001732700"/>
    </source>
</evidence>
<organism evidence="1 2">
    <name type="scientific">Avena sativa</name>
    <name type="common">Oat</name>
    <dbReference type="NCBI Taxonomy" id="4498"/>
    <lineage>
        <taxon>Eukaryota</taxon>
        <taxon>Viridiplantae</taxon>
        <taxon>Streptophyta</taxon>
        <taxon>Embryophyta</taxon>
        <taxon>Tracheophyta</taxon>
        <taxon>Spermatophyta</taxon>
        <taxon>Magnoliopsida</taxon>
        <taxon>Liliopsida</taxon>
        <taxon>Poales</taxon>
        <taxon>Poaceae</taxon>
        <taxon>BOP clade</taxon>
        <taxon>Pooideae</taxon>
        <taxon>Poodae</taxon>
        <taxon>Poeae</taxon>
        <taxon>Poeae Chloroplast Group 1 (Aveneae type)</taxon>
        <taxon>Aveninae</taxon>
        <taxon>Avena</taxon>
    </lineage>
</organism>
<reference evidence="1" key="2">
    <citation type="submission" date="2025-09" db="UniProtKB">
        <authorList>
            <consortium name="EnsemblPlants"/>
        </authorList>
    </citation>
    <scope>IDENTIFICATION</scope>
</reference>
<name>A0ACD5WWX2_AVESA</name>
<reference evidence="1" key="1">
    <citation type="submission" date="2021-05" db="EMBL/GenBank/DDBJ databases">
        <authorList>
            <person name="Scholz U."/>
            <person name="Mascher M."/>
            <person name="Fiebig A."/>
        </authorList>
    </citation>
    <scope>NUCLEOTIDE SEQUENCE [LARGE SCALE GENOMIC DNA]</scope>
</reference>
<sequence>MHRLSSTSRPLLAFMASAPPHWSPAALALRVLPLTAAPIPALRRVSGFSHRYRNMASTRGRVKGYKSRKPGKHSPISSTKYHHAIGQGMKGVETRGTTLEVRRSATKERKRAVVLSNDEEDVTTLEIFPESTHHDGSIYNVGTQKWKRNYHVADRNETRLEAMMLSNPTNCVIRNGKCTEHTPRRMLQFFSIKLAKLFVDSGPIELYGYIAVRDGLDPLLNYIVNLSRDDPIIVEQGSLIEMSGPKRGIDLYGSILIEYDMKIKTGEQEEDDLQLIDGISGIRDLGGLWNCTFKTRIPGDHGEIDLIVSRVDDAVEATVEVAISQVQSGFNLCLRCFIDCFDEEEEEIQLFDGAIGESRGLKRSVIALVKGSAMDLKFRVGAESSGSAEHSCSFEADTHGHATRQIKTRFGLISVKVTWSTLVEGC</sequence>
<dbReference type="EnsemblPlants" id="AVESA.00010b.r2.4CG1290740.1">
    <property type="protein sequence ID" value="AVESA.00010b.r2.4CG1290740.1.CDS"/>
    <property type="gene ID" value="AVESA.00010b.r2.4CG1290740"/>
</dbReference>
<protein>
    <submittedName>
        <fullName evidence="1">Uncharacterized protein</fullName>
    </submittedName>
</protein>
<evidence type="ECO:0000313" key="1">
    <source>
        <dbReference type="EnsemblPlants" id="AVESA.00010b.r2.4CG1290740.1.CDS"/>
    </source>
</evidence>
<accession>A0ACD5WWX2</accession>